<dbReference type="EMBL" id="FTNP01000002">
    <property type="protein sequence ID" value="SIR65994.1"/>
    <property type="molecule type" value="Genomic_DNA"/>
</dbReference>
<accession>A0A1N7CRA5</accession>
<feature type="region of interest" description="Disordered" evidence="1">
    <location>
        <begin position="1"/>
        <end position="26"/>
    </location>
</feature>
<reference evidence="2 5" key="1">
    <citation type="submission" date="2017-01" db="EMBL/GenBank/DDBJ databases">
        <title>Complete genome sequence of Haloterrigena daqingensis type strain (JX313T).</title>
        <authorList>
            <person name="Shuang W."/>
        </authorList>
    </citation>
    <scope>NUCLEOTIDE SEQUENCE [LARGE SCALE GENOMIC DNA]</scope>
    <source>
        <strain evidence="2 5">JX313</strain>
    </source>
</reference>
<name>A0A1N7CRA5_9EURY</name>
<sequence length="257" mass="26885">MGFDSTPSSNAQSASEAESSSGGSMLTRRNFGKGAAVAAGVSGAGLGYLWWGSQPTLAVDNPEEWIANSAEITTEDGSVDAVTFGDPDEIEDSGELEDDDDRLIVEWSGFDDDRELTFNILLAGTDGGDGGDWTGGEEPTETTESEELASGTEQVEGTTGSEAFTWEDVFGESEPVSVADHSEIDLSDFEAPGDGETTVRELEATLEVVVPEQGDLTVTETATATITVTNQEADLEIGGQGTFEIESDEEVADEGGD</sequence>
<feature type="compositionally biased region" description="Low complexity" evidence="1">
    <location>
        <begin position="8"/>
        <end position="24"/>
    </location>
</feature>
<dbReference type="PROSITE" id="PS51318">
    <property type="entry name" value="TAT"/>
    <property type="match status" value="1"/>
</dbReference>
<dbReference type="EMBL" id="CP019327">
    <property type="protein sequence ID" value="APX97019.1"/>
    <property type="molecule type" value="Genomic_DNA"/>
</dbReference>
<keyword evidence="4" id="KW-1185">Reference proteome</keyword>
<protein>
    <recommendedName>
        <fullName evidence="6">Twin-arginine translocation signal domain-containing protein</fullName>
    </recommendedName>
</protein>
<dbReference type="Proteomes" id="UP000185687">
    <property type="component" value="Unassembled WGS sequence"/>
</dbReference>
<reference evidence="3 4" key="2">
    <citation type="submission" date="2017-01" db="EMBL/GenBank/DDBJ databases">
        <authorList>
            <person name="Mah S.A."/>
            <person name="Swanson W.J."/>
            <person name="Moy G.W."/>
            <person name="Vacquier V.D."/>
        </authorList>
    </citation>
    <scope>NUCLEOTIDE SEQUENCE [LARGE SCALE GENOMIC DNA]</scope>
    <source>
        <strain evidence="3 4">CGMCC 1.8909</strain>
    </source>
</reference>
<organism evidence="3 4">
    <name type="scientific">Natronorubrum daqingense</name>
    <dbReference type="NCBI Taxonomy" id="588898"/>
    <lineage>
        <taxon>Archaea</taxon>
        <taxon>Methanobacteriati</taxon>
        <taxon>Methanobacteriota</taxon>
        <taxon>Stenosarchaea group</taxon>
        <taxon>Halobacteria</taxon>
        <taxon>Halobacteriales</taxon>
        <taxon>Natrialbaceae</taxon>
        <taxon>Natronorubrum</taxon>
    </lineage>
</organism>
<evidence type="ECO:0000313" key="2">
    <source>
        <dbReference type="EMBL" id="APX97019.1"/>
    </source>
</evidence>
<dbReference type="InterPro" id="IPR006311">
    <property type="entry name" value="TAT_signal"/>
</dbReference>
<dbReference type="OrthoDB" id="205499at2157"/>
<evidence type="ECO:0000313" key="3">
    <source>
        <dbReference type="EMBL" id="SIR65994.1"/>
    </source>
</evidence>
<evidence type="ECO:0000256" key="1">
    <source>
        <dbReference type="SAM" id="MobiDB-lite"/>
    </source>
</evidence>
<dbReference type="KEGG" id="hda:BB347_10525"/>
<evidence type="ECO:0000313" key="4">
    <source>
        <dbReference type="Proteomes" id="UP000185687"/>
    </source>
</evidence>
<dbReference type="RefSeq" id="WP_076581240.1">
    <property type="nucleotide sequence ID" value="NZ_CP019327.1"/>
</dbReference>
<proteinExistence type="predicted"/>
<evidence type="ECO:0008006" key="6">
    <source>
        <dbReference type="Google" id="ProtNLM"/>
    </source>
</evidence>
<feature type="compositionally biased region" description="Acidic residues" evidence="1">
    <location>
        <begin position="138"/>
        <end position="147"/>
    </location>
</feature>
<feature type="region of interest" description="Disordered" evidence="1">
    <location>
        <begin position="123"/>
        <end position="160"/>
    </location>
</feature>
<feature type="compositionally biased region" description="Gly residues" evidence="1">
    <location>
        <begin position="125"/>
        <end position="134"/>
    </location>
</feature>
<evidence type="ECO:0000313" key="5">
    <source>
        <dbReference type="Proteomes" id="UP000187321"/>
    </source>
</evidence>
<dbReference type="Proteomes" id="UP000187321">
    <property type="component" value="Chromosome"/>
</dbReference>
<dbReference type="AlphaFoldDB" id="A0A1N7CRA5"/>
<dbReference type="GeneID" id="30956382"/>
<gene>
    <name evidence="2" type="ORF">BB347_10525</name>
    <name evidence="3" type="ORF">SAMN05421809_1836</name>
</gene>